<evidence type="ECO:0000313" key="2">
    <source>
        <dbReference type="Proteomes" id="UP000499080"/>
    </source>
</evidence>
<keyword evidence="2" id="KW-1185">Reference proteome</keyword>
<evidence type="ECO:0000313" key="1">
    <source>
        <dbReference type="EMBL" id="GBL75097.1"/>
    </source>
</evidence>
<comment type="caution">
    <text evidence="1">The sequence shown here is derived from an EMBL/GenBank/DDBJ whole genome shotgun (WGS) entry which is preliminary data.</text>
</comment>
<organism evidence="1 2">
    <name type="scientific">Araneus ventricosus</name>
    <name type="common">Orbweaver spider</name>
    <name type="synonym">Epeira ventricosa</name>
    <dbReference type="NCBI Taxonomy" id="182803"/>
    <lineage>
        <taxon>Eukaryota</taxon>
        <taxon>Metazoa</taxon>
        <taxon>Ecdysozoa</taxon>
        <taxon>Arthropoda</taxon>
        <taxon>Chelicerata</taxon>
        <taxon>Arachnida</taxon>
        <taxon>Araneae</taxon>
        <taxon>Araneomorphae</taxon>
        <taxon>Entelegynae</taxon>
        <taxon>Araneoidea</taxon>
        <taxon>Araneidae</taxon>
        <taxon>Araneus</taxon>
    </lineage>
</organism>
<name>A0A4Y2A696_ARAVE</name>
<accession>A0A4Y2A696</accession>
<protein>
    <submittedName>
        <fullName evidence="1">Uncharacterized protein</fullName>
    </submittedName>
</protein>
<gene>
    <name evidence="1" type="ORF">AVEN_149043_1</name>
</gene>
<proteinExistence type="predicted"/>
<dbReference type="Proteomes" id="UP000499080">
    <property type="component" value="Unassembled WGS sequence"/>
</dbReference>
<dbReference type="EMBL" id="BGPR01230916">
    <property type="protein sequence ID" value="GBL75097.1"/>
    <property type="molecule type" value="Genomic_DNA"/>
</dbReference>
<dbReference type="AlphaFoldDB" id="A0A4Y2A696"/>
<sequence>MPPVPTVKTARSTYWIFLEQMFLSYVMSHIRHNMVSYIISSPVIFDISLSPRLCSGPTLRFAPHVSMLLSIGFVFRATFHINVSAVIGDDRLLSPNLQSHQEVKSMETA</sequence>
<reference evidence="1 2" key="1">
    <citation type="journal article" date="2019" name="Sci. Rep.">
        <title>Orb-weaving spider Araneus ventricosus genome elucidates the spidroin gene catalogue.</title>
        <authorList>
            <person name="Kono N."/>
            <person name="Nakamura H."/>
            <person name="Ohtoshi R."/>
            <person name="Moran D.A.P."/>
            <person name="Shinohara A."/>
            <person name="Yoshida Y."/>
            <person name="Fujiwara M."/>
            <person name="Mori M."/>
            <person name="Tomita M."/>
            <person name="Arakawa K."/>
        </authorList>
    </citation>
    <scope>NUCLEOTIDE SEQUENCE [LARGE SCALE GENOMIC DNA]</scope>
</reference>